<keyword evidence="4 5" id="KW-0472">Membrane</keyword>
<feature type="transmembrane region" description="Helical" evidence="5">
    <location>
        <begin position="103"/>
        <end position="125"/>
    </location>
</feature>
<evidence type="ECO:0000256" key="5">
    <source>
        <dbReference type="SAM" id="Phobius"/>
    </source>
</evidence>
<dbReference type="GO" id="GO:0031464">
    <property type="term" value="C:Cul4A-RING E3 ubiquitin ligase complex"/>
    <property type="evidence" value="ECO:0007669"/>
    <property type="project" value="TreeGrafter"/>
</dbReference>
<dbReference type="PANTHER" id="PTHR14255:SF3">
    <property type="entry name" value="SULFITE EXPORTER TAUE_SAFE FAMILY PROTEIN 5-RELATED"/>
    <property type="match status" value="1"/>
</dbReference>
<dbReference type="PANTHER" id="PTHR14255">
    <property type="entry name" value="CEREBLON"/>
    <property type="match status" value="1"/>
</dbReference>
<gene>
    <name evidence="6" type="ORF">CTAYLR_008216</name>
</gene>
<keyword evidence="7" id="KW-1185">Reference proteome</keyword>
<dbReference type="GO" id="GO:0016567">
    <property type="term" value="P:protein ubiquitination"/>
    <property type="evidence" value="ECO:0007669"/>
    <property type="project" value="TreeGrafter"/>
</dbReference>
<evidence type="ECO:0000256" key="1">
    <source>
        <dbReference type="ARBA" id="ARBA00004141"/>
    </source>
</evidence>
<organism evidence="6 7">
    <name type="scientific">Chrysophaeum taylorii</name>
    <dbReference type="NCBI Taxonomy" id="2483200"/>
    <lineage>
        <taxon>Eukaryota</taxon>
        <taxon>Sar</taxon>
        <taxon>Stramenopiles</taxon>
        <taxon>Ochrophyta</taxon>
        <taxon>Pelagophyceae</taxon>
        <taxon>Pelagomonadales</taxon>
        <taxon>Pelagomonadaceae</taxon>
        <taxon>Chrysophaeum</taxon>
    </lineage>
</organism>
<feature type="transmembrane region" description="Helical" evidence="5">
    <location>
        <begin position="70"/>
        <end position="96"/>
    </location>
</feature>
<feature type="transmembrane region" description="Helical" evidence="5">
    <location>
        <begin position="416"/>
        <end position="435"/>
    </location>
</feature>
<evidence type="ECO:0000256" key="2">
    <source>
        <dbReference type="ARBA" id="ARBA00022692"/>
    </source>
</evidence>
<dbReference type="EMBL" id="JAQMWT010000469">
    <property type="protein sequence ID" value="KAJ8600866.1"/>
    <property type="molecule type" value="Genomic_DNA"/>
</dbReference>
<keyword evidence="2 5" id="KW-0812">Transmembrane</keyword>
<sequence length="496" mass="53152">MSVRRAGVDLGRAGVCVGLGLALVVTMMMASSSTEEEDHQAHRELRSVYAGAKQKLGEVDPVRLGIATSLVLVLGSLAAGAGIGGGGLFVPIYWLILGVGPKAAVPLSNATILGGAIGNFVSIGFAKHPKANRPLIDYEAAVFTQPGELLGVVFGVLLNIILPKIAIVVLLALVLSYNSRRTLKKALRTRRQETAKKLQAAAKPLDARLRGEAHGTDSLEGGKMIEMVENKAKPEDAELEAVLADEAIQFPIWAYAVLIPMTAYLVLYKLLSRTVFSPCATWDLSERGGNARPWAQGVYWTWYWTPVPVFACFWLVIAKIIKKRSDRRAACAAYVPLENDLVWDSKFMAKFPVYALCAGCAAGLLGIGGGMILGPIFMEVNMEPRCATSASAFSILWTAGSSTILWVFGDNLGWQLMCWMLGFGFVSGQIGQHAVDSLLRKTGRPSFVIFLLGSIIGTACIAMVASGVATITIEAQKGKPIFYLNLAEFKCGVPGN</sequence>
<evidence type="ECO:0000256" key="4">
    <source>
        <dbReference type="ARBA" id="ARBA00023136"/>
    </source>
</evidence>
<feature type="transmembrane region" description="Helical" evidence="5">
    <location>
        <begin position="390"/>
        <end position="409"/>
    </location>
</feature>
<feature type="transmembrane region" description="Helical" evidence="5">
    <location>
        <begin position="149"/>
        <end position="175"/>
    </location>
</feature>
<dbReference type="Proteomes" id="UP001230188">
    <property type="component" value="Unassembled WGS sequence"/>
</dbReference>
<dbReference type="Pfam" id="PF01925">
    <property type="entry name" value="TauE"/>
    <property type="match status" value="2"/>
</dbReference>
<name>A0AAD7U9P1_9STRA</name>
<feature type="transmembrane region" description="Helical" evidence="5">
    <location>
        <begin position="353"/>
        <end position="378"/>
    </location>
</feature>
<evidence type="ECO:0000313" key="6">
    <source>
        <dbReference type="EMBL" id="KAJ8600866.1"/>
    </source>
</evidence>
<protein>
    <submittedName>
        <fullName evidence="6">Uncharacterized protein</fullName>
    </submittedName>
</protein>
<comment type="subcellular location">
    <subcellularLocation>
        <location evidence="1">Membrane</location>
        <topology evidence="1">Multi-pass membrane protein</topology>
    </subcellularLocation>
</comment>
<proteinExistence type="predicted"/>
<evidence type="ECO:0000313" key="7">
    <source>
        <dbReference type="Proteomes" id="UP001230188"/>
    </source>
</evidence>
<feature type="transmembrane region" description="Helical" evidence="5">
    <location>
        <begin position="252"/>
        <end position="271"/>
    </location>
</feature>
<dbReference type="AlphaFoldDB" id="A0AAD7U9P1"/>
<feature type="transmembrane region" description="Helical" evidence="5">
    <location>
        <begin position="447"/>
        <end position="473"/>
    </location>
</feature>
<evidence type="ECO:0000256" key="3">
    <source>
        <dbReference type="ARBA" id="ARBA00022989"/>
    </source>
</evidence>
<accession>A0AAD7U9P1</accession>
<reference evidence="6" key="1">
    <citation type="submission" date="2023-01" db="EMBL/GenBank/DDBJ databases">
        <title>Metagenome sequencing of chrysophaentin producing Chrysophaeum taylorii.</title>
        <authorList>
            <person name="Davison J."/>
            <person name="Bewley C."/>
        </authorList>
    </citation>
    <scope>NUCLEOTIDE SEQUENCE</scope>
    <source>
        <strain evidence="6">NIES-1699</strain>
    </source>
</reference>
<feature type="transmembrane region" description="Helical" evidence="5">
    <location>
        <begin position="12"/>
        <end position="30"/>
    </location>
</feature>
<dbReference type="InterPro" id="IPR002781">
    <property type="entry name" value="TM_pro_TauE-like"/>
</dbReference>
<keyword evidence="3 5" id="KW-1133">Transmembrane helix</keyword>
<feature type="transmembrane region" description="Helical" evidence="5">
    <location>
        <begin position="300"/>
        <end position="318"/>
    </location>
</feature>
<dbReference type="GO" id="GO:0016020">
    <property type="term" value="C:membrane"/>
    <property type="evidence" value="ECO:0007669"/>
    <property type="project" value="UniProtKB-SubCell"/>
</dbReference>
<comment type="caution">
    <text evidence="6">The sequence shown here is derived from an EMBL/GenBank/DDBJ whole genome shotgun (WGS) entry which is preliminary data.</text>
</comment>